<keyword evidence="7" id="KW-1185">Reference proteome</keyword>
<dbReference type="Proteomes" id="UP000823790">
    <property type="component" value="Unassembled WGS sequence"/>
</dbReference>
<comment type="caution">
    <text evidence="6">The sequence shown here is derived from an EMBL/GenBank/DDBJ whole genome shotgun (WGS) entry which is preliminary data.</text>
</comment>
<evidence type="ECO:0000259" key="5">
    <source>
        <dbReference type="Pfam" id="PF13657"/>
    </source>
</evidence>
<gene>
    <name evidence="6" type="ORF">J7I44_13625</name>
</gene>
<sequence length="438" mass="48390">MNGLYVGRWSRTRSGVDQLTYDDAWMAAPEGRPLSLSLPFVAAGATLPPPAVAAYFDNLLPDNDRILHRLRDRYAAASTSAFDLLAAIGRDCVGAVQLMPAGKSPDDVHAIHADPLTEAGVAQVLRDTTLARPLGRREREAFRLSIAGAQEKTALLRHEGQWCIPQRSTPSTHIFKLPLGLVGNMQADMRDSVEIEWLSMEIARAFGLSVASTQIGRFEDQKALVVERFDRALSDDHSWWIRNPQEDFCQALGVMPSKKYEADGGPGIRQIMDVLRGSEHAEKDRTAFFRSQLLFWLMGATDGHAKNFSLALLPGGNYRLAPLYDILSAYPIMGRGVNRLDPREASLAMAVSGKHGHYDLYGIHRWHWVEMGTSLGLPEVPAMIAELVERTPVVLDDLGERLPEGYPRAVFEAISKGMRDAAKRLGSEPDQRKADSSP</sequence>
<accession>A0ABS4DQL4</accession>
<reference evidence="6 7" key="1">
    <citation type="submission" date="2021-04" db="EMBL/GenBank/DDBJ databases">
        <authorList>
            <person name="Huq M.A."/>
        </authorList>
    </citation>
    <scope>NUCLEOTIDE SEQUENCE [LARGE SCALE GENOMIC DNA]</scope>
    <source>
        <strain evidence="6 7">MAH-13</strain>
    </source>
</reference>
<name>A0ABS4DQL4_9GAMM</name>
<dbReference type="InterPro" id="IPR012893">
    <property type="entry name" value="HipA-like_C"/>
</dbReference>
<evidence type="ECO:0000256" key="3">
    <source>
        <dbReference type="ARBA" id="ARBA00022777"/>
    </source>
</evidence>
<keyword evidence="3" id="KW-0418">Kinase</keyword>
<dbReference type="PANTHER" id="PTHR37419:SF1">
    <property type="entry name" value="SERINE_THREONINE-PROTEIN KINASE TOXIN HIPA"/>
    <property type="match status" value="1"/>
</dbReference>
<evidence type="ECO:0000259" key="4">
    <source>
        <dbReference type="Pfam" id="PF07804"/>
    </source>
</evidence>
<comment type="similarity">
    <text evidence="1">Belongs to the HipA Ser/Thr kinase family.</text>
</comment>
<dbReference type="Pfam" id="PF07804">
    <property type="entry name" value="HipA_C"/>
    <property type="match status" value="1"/>
</dbReference>
<evidence type="ECO:0000313" key="7">
    <source>
        <dbReference type="Proteomes" id="UP000823790"/>
    </source>
</evidence>
<evidence type="ECO:0000256" key="2">
    <source>
        <dbReference type="ARBA" id="ARBA00022679"/>
    </source>
</evidence>
<dbReference type="PANTHER" id="PTHR37419">
    <property type="entry name" value="SERINE/THREONINE-PROTEIN KINASE TOXIN HIPA"/>
    <property type="match status" value="1"/>
</dbReference>
<feature type="domain" description="HipA-like C-terminal" evidence="4">
    <location>
        <begin position="144"/>
        <end position="391"/>
    </location>
</feature>
<organism evidence="6 7">
    <name type="scientific">Frateuria flava</name>
    <dbReference type="NCBI Taxonomy" id="2821489"/>
    <lineage>
        <taxon>Bacteria</taxon>
        <taxon>Pseudomonadati</taxon>
        <taxon>Pseudomonadota</taxon>
        <taxon>Gammaproteobacteria</taxon>
        <taxon>Lysobacterales</taxon>
        <taxon>Rhodanobacteraceae</taxon>
        <taxon>Frateuria</taxon>
    </lineage>
</organism>
<dbReference type="InterPro" id="IPR052028">
    <property type="entry name" value="HipA_Ser/Thr_kinase"/>
</dbReference>
<dbReference type="CDD" id="cd17808">
    <property type="entry name" value="HipA_Ec_like"/>
    <property type="match status" value="1"/>
</dbReference>
<proteinExistence type="inferred from homology"/>
<dbReference type="EMBL" id="JAGJRS010000028">
    <property type="protein sequence ID" value="MBP1475347.1"/>
    <property type="molecule type" value="Genomic_DNA"/>
</dbReference>
<dbReference type="RefSeq" id="WP_209621892.1">
    <property type="nucleotide sequence ID" value="NZ_JAGJRS010000028.1"/>
</dbReference>
<protein>
    <submittedName>
        <fullName evidence="6">Type II toxin-antitoxin system HipA family toxin</fullName>
    </submittedName>
</protein>
<keyword evidence="2" id="KW-0808">Transferase</keyword>
<evidence type="ECO:0000313" key="6">
    <source>
        <dbReference type="EMBL" id="MBP1475347.1"/>
    </source>
</evidence>
<dbReference type="InterPro" id="IPR017508">
    <property type="entry name" value="HipA_N1"/>
</dbReference>
<feature type="domain" description="HipA N-terminal subdomain 1" evidence="5">
    <location>
        <begin position="2"/>
        <end position="98"/>
    </location>
</feature>
<evidence type="ECO:0000256" key="1">
    <source>
        <dbReference type="ARBA" id="ARBA00010164"/>
    </source>
</evidence>
<dbReference type="Pfam" id="PF13657">
    <property type="entry name" value="Couple_hipA"/>
    <property type="match status" value="1"/>
</dbReference>
<dbReference type="NCBIfam" id="TIGR03071">
    <property type="entry name" value="couple_hipA"/>
    <property type="match status" value="1"/>
</dbReference>